<keyword evidence="3 6" id="KW-0812">Transmembrane</keyword>
<evidence type="ECO:0000256" key="6">
    <source>
        <dbReference type="SAM" id="Phobius"/>
    </source>
</evidence>
<evidence type="ECO:0000259" key="7">
    <source>
        <dbReference type="Pfam" id="PF03600"/>
    </source>
</evidence>
<accession>G7W8N7</accession>
<dbReference type="KEGG" id="dor:Desor_1829"/>
<dbReference type="PANTHER" id="PTHR10283">
    <property type="entry name" value="SOLUTE CARRIER FAMILY 13 MEMBER"/>
    <property type="match status" value="1"/>
</dbReference>
<dbReference type="eggNOG" id="COG0471">
    <property type="taxonomic scope" value="Bacteria"/>
</dbReference>
<name>G7W8N7_DESOD</name>
<reference evidence="9" key="1">
    <citation type="submission" date="2011-11" db="EMBL/GenBank/DDBJ databases">
        <title>Complete sequence of Desulfosporosinus orientis DSM 765.</title>
        <authorList>
            <person name="Lucas S."/>
            <person name="Han J."/>
            <person name="Lapidus A."/>
            <person name="Cheng J.-F."/>
            <person name="Goodwin L."/>
            <person name="Pitluck S."/>
            <person name="Peters L."/>
            <person name="Ovchinnikova G."/>
            <person name="Teshima H."/>
            <person name="Detter J.C."/>
            <person name="Han C."/>
            <person name="Tapia R."/>
            <person name="Land M."/>
            <person name="Hauser L."/>
            <person name="Kyrpides N."/>
            <person name="Ivanova N."/>
            <person name="Pagani I."/>
            <person name="Pester M."/>
            <person name="Spring S."/>
            <person name="Ollivier B."/>
            <person name="Rattei T."/>
            <person name="Klenk H.-P."/>
            <person name="Wagner M."/>
            <person name="Loy A."/>
            <person name="Woyke T."/>
        </authorList>
    </citation>
    <scope>NUCLEOTIDE SEQUENCE [LARGE SCALE GENOMIC DNA]</scope>
    <source>
        <strain evidence="9">ATCC 19365 / DSM 765 / NCIMB 8382 / VKM B-1628</strain>
    </source>
</reference>
<feature type="transmembrane region" description="Helical" evidence="6">
    <location>
        <begin position="428"/>
        <end position="451"/>
    </location>
</feature>
<dbReference type="GO" id="GO:0005886">
    <property type="term" value="C:plasma membrane"/>
    <property type="evidence" value="ECO:0007669"/>
    <property type="project" value="TreeGrafter"/>
</dbReference>
<dbReference type="EMBL" id="CP003108">
    <property type="protein sequence ID" value="AET67464.1"/>
    <property type="molecule type" value="Genomic_DNA"/>
</dbReference>
<dbReference type="GO" id="GO:0022857">
    <property type="term" value="F:transmembrane transporter activity"/>
    <property type="evidence" value="ECO:0007669"/>
    <property type="project" value="TreeGrafter"/>
</dbReference>
<dbReference type="Pfam" id="PF03600">
    <property type="entry name" value="CitMHS"/>
    <property type="match status" value="1"/>
</dbReference>
<keyword evidence="4 6" id="KW-1133">Transmembrane helix</keyword>
<evidence type="ECO:0000313" key="8">
    <source>
        <dbReference type="EMBL" id="AET67464.1"/>
    </source>
</evidence>
<feature type="transmembrane region" description="Helical" evidence="6">
    <location>
        <begin position="308"/>
        <end position="326"/>
    </location>
</feature>
<feature type="transmembrane region" description="Helical" evidence="6">
    <location>
        <begin position="96"/>
        <end position="115"/>
    </location>
</feature>
<organism evidence="8 9">
    <name type="scientific">Desulfosporosinus orientis (strain ATCC 19365 / DSM 765 / NCIMB 8382 / VKM B-1628 / Singapore I)</name>
    <name type="common">Desulfotomaculum orientis</name>
    <dbReference type="NCBI Taxonomy" id="768706"/>
    <lineage>
        <taxon>Bacteria</taxon>
        <taxon>Bacillati</taxon>
        <taxon>Bacillota</taxon>
        <taxon>Clostridia</taxon>
        <taxon>Eubacteriales</taxon>
        <taxon>Desulfitobacteriaceae</taxon>
        <taxon>Desulfosporosinus</taxon>
    </lineage>
</organism>
<feature type="transmembrane region" description="Helical" evidence="6">
    <location>
        <begin position="135"/>
        <end position="165"/>
    </location>
</feature>
<feature type="transmembrane region" description="Helical" evidence="6">
    <location>
        <begin position="346"/>
        <end position="367"/>
    </location>
</feature>
<feature type="domain" description="Citrate transporter-like" evidence="7">
    <location>
        <begin position="59"/>
        <end position="433"/>
    </location>
</feature>
<evidence type="ECO:0000256" key="5">
    <source>
        <dbReference type="ARBA" id="ARBA00023136"/>
    </source>
</evidence>
<evidence type="ECO:0000256" key="4">
    <source>
        <dbReference type="ARBA" id="ARBA00022989"/>
    </source>
</evidence>
<keyword evidence="9" id="KW-1185">Reference proteome</keyword>
<evidence type="ECO:0000256" key="2">
    <source>
        <dbReference type="ARBA" id="ARBA00022448"/>
    </source>
</evidence>
<feature type="transmembrane region" description="Helical" evidence="6">
    <location>
        <begin position="48"/>
        <end position="76"/>
    </location>
</feature>
<feature type="transmembrane region" description="Helical" evidence="6">
    <location>
        <begin position="471"/>
        <end position="491"/>
    </location>
</feature>
<dbReference type="AlphaFoldDB" id="G7W8N7"/>
<keyword evidence="2" id="KW-0813">Transport</keyword>
<sequence length="492" mass="54134">MNKNISTNAPAKASKNTLYYIHCIIGLLFMFGFGALKPIEPITAMGMQVLGVFIGVIYLWSFVTILWPSLLGMIALGLTQYASMKEVLMGAFGDTVPILVLFAMILFGAIQHAGVTKYISRWFLTRKIINGRPVVFSFIFIYTAYVLAALSANILPALLLMWSILYDVLEDVGYKKGDKYTTIMVIGTMFGAISGQAAKPFTGSALMIVGSFEKVTKMHLDYLPYMLFGVIMSTLGIMIYSLLIKFVFKPDMSRIANISTERFEKNKLPLMTLQQKILFTCMFGYLILILLPSILPKTLGFVALLNKIGPWGIVMAFIVGLCLFKVDNKPIIDFKEIIGRYVTWDVYFLVAMAMVISGALTGEGTGIKEFATHALNPLLGDRSPMVFTAILLVFSMFITNIANNGVMGVLLMPIIFTFATKNGANPMAVSTAVIFALHIALLTPAASPYAAILIGNKEWIDSRDVVRYGSVIVAVSFVLFLLVGMPLANLIF</sequence>
<feature type="transmembrane region" description="Helical" evidence="6">
    <location>
        <begin position="18"/>
        <end position="36"/>
    </location>
</feature>
<evidence type="ECO:0000256" key="1">
    <source>
        <dbReference type="ARBA" id="ARBA00004141"/>
    </source>
</evidence>
<dbReference type="STRING" id="768706.Desor_1829"/>
<gene>
    <name evidence="8" type="ordered locus">Desor_1829</name>
</gene>
<evidence type="ECO:0000256" key="3">
    <source>
        <dbReference type="ARBA" id="ARBA00022692"/>
    </source>
</evidence>
<feature type="transmembrane region" description="Helical" evidence="6">
    <location>
        <begin position="222"/>
        <end position="244"/>
    </location>
</feature>
<dbReference type="PATRIC" id="fig|768706.3.peg.1843"/>
<feature type="transmembrane region" description="Helical" evidence="6">
    <location>
        <begin position="277"/>
        <end position="296"/>
    </location>
</feature>
<keyword evidence="5 6" id="KW-0472">Membrane</keyword>
<proteinExistence type="predicted"/>
<dbReference type="InterPro" id="IPR004680">
    <property type="entry name" value="Cit_transptr-like_dom"/>
</dbReference>
<dbReference type="HOGENOM" id="CLU_043251_0_0_9"/>
<evidence type="ECO:0000313" key="9">
    <source>
        <dbReference type="Proteomes" id="UP000006346"/>
    </source>
</evidence>
<reference evidence="8 9" key="2">
    <citation type="journal article" date="2012" name="J. Bacteriol.">
        <title>Complete genome sequences of Desulfosporosinus orientis DSM765T, Desulfosporosinus youngiae DSM17734T, Desulfosporosinus meridiei DSM13257T, and Desulfosporosinus acidiphilus DSM22704T.</title>
        <authorList>
            <person name="Pester M."/>
            <person name="Brambilla E."/>
            <person name="Alazard D."/>
            <person name="Rattei T."/>
            <person name="Weinmaier T."/>
            <person name="Han J."/>
            <person name="Lucas S."/>
            <person name="Lapidus A."/>
            <person name="Cheng J.F."/>
            <person name="Goodwin L."/>
            <person name="Pitluck S."/>
            <person name="Peters L."/>
            <person name="Ovchinnikova G."/>
            <person name="Teshima H."/>
            <person name="Detter J.C."/>
            <person name="Han C.S."/>
            <person name="Tapia R."/>
            <person name="Land M.L."/>
            <person name="Hauser L."/>
            <person name="Kyrpides N.C."/>
            <person name="Ivanova N.N."/>
            <person name="Pagani I."/>
            <person name="Huntmann M."/>
            <person name="Wei C.L."/>
            <person name="Davenport K.W."/>
            <person name="Daligault H."/>
            <person name="Chain P.S."/>
            <person name="Chen A."/>
            <person name="Mavromatis K."/>
            <person name="Markowitz V."/>
            <person name="Szeto E."/>
            <person name="Mikhailova N."/>
            <person name="Pati A."/>
            <person name="Wagner M."/>
            <person name="Woyke T."/>
            <person name="Ollivier B."/>
            <person name="Klenk H.P."/>
            <person name="Spring S."/>
            <person name="Loy A."/>
        </authorList>
    </citation>
    <scope>NUCLEOTIDE SEQUENCE [LARGE SCALE GENOMIC DNA]</scope>
    <source>
        <strain evidence="9">ATCC 19365 / DSM 765 / NCIMB 8382 / VKM B-1628</strain>
    </source>
</reference>
<protein>
    <submittedName>
        <fullName evidence="8">Di-/tricarboxylate transporter</fullName>
    </submittedName>
</protein>
<dbReference type="PANTHER" id="PTHR10283:SF125">
    <property type="entry name" value="MG(2+)_CITRATE COMPLEX SECONDARY TRANSPORTER"/>
    <property type="match status" value="1"/>
</dbReference>
<dbReference type="Proteomes" id="UP000006346">
    <property type="component" value="Chromosome"/>
</dbReference>
<comment type="subcellular location">
    <subcellularLocation>
        <location evidence="1">Membrane</location>
        <topology evidence="1">Multi-pass membrane protein</topology>
    </subcellularLocation>
</comment>
<feature type="transmembrane region" description="Helical" evidence="6">
    <location>
        <begin position="387"/>
        <end position="416"/>
    </location>
</feature>